<gene>
    <name evidence="2" type="ORF">GXN76_03960</name>
</gene>
<dbReference type="RefSeq" id="WP_173220712.1">
    <property type="nucleotide sequence ID" value="NZ_CP048104.1"/>
</dbReference>
<dbReference type="SUPFAM" id="SSF52833">
    <property type="entry name" value="Thioredoxin-like"/>
    <property type="match status" value="1"/>
</dbReference>
<name>A0A7D4BEN2_9BACL</name>
<dbReference type="PROSITE" id="PS51354">
    <property type="entry name" value="GLUTAREDOXIN_2"/>
    <property type="match status" value="1"/>
</dbReference>
<dbReference type="Pfam" id="PF00462">
    <property type="entry name" value="Glutaredoxin"/>
    <property type="match status" value="1"/>
</dbReference>
<proteinExistence type="predicted"/>
<dbReference type="CDD" id="cd02976">
    <property type="entry name" value="NrdH"/>
    <property type="match status" value="1"/>
</dbReference>
<dbReference type="InterPro" id="IPR002109">
    <property type="entry name" value="Glutaredoxin"/>
</dbReference>
<evidence type="ECO:0000313" key="2">
    <source>
        <dbReference type="EMBL" id="QKG83712.1"/>
    </source>
</evidence>
<sequence>MSVVVYSKLHCIECNILKRFLKDQGIQYETRDCSTNPQYLDEVKEMGFLGVPVTVVHGHPVQGLQPDVILKHLEKDPEA</sequence>
<reference evidence="2 3" key="1">
    <citation type="submission" date="2020-01" db="EMBL/GenBank/DDBJ databases">
        <authorList>
            <person name="Gulvik C.A."/>
            <person name="Batra D.G."/>
        </authorList>
    </citation>
    <scope>NUCLEOTIDE SEQUENCE [LARGE SCALE GENOMIC DNA]</scope>
    <source>
        <strain evidence="2 3">W9323</strain>
    </source>
</reference>
<feature type="domain" description="Glutaredoxin" evidence="1">
    <location>
        <begin position="3"/>
        <end position="59"/>
    </location>
</feature>
<evidence type="ECO:0000259" key="1">
    <source>
        <dbReference type="Pfam" id="PF00462"/>
    </source>
</evidence>
<dbReference type="Proteomes" id="UP000503088">
    <property type="component" value="Chromosome"/>
</dbReference>
<keyword evidence="3" id="KW-1185">Reference proteome</keyword>
<dbReference type="Gene3D" id="3.40.30.10">
    <property type="entry name" value="Glutaredoxin"/>
    <property type="match status" value="1"/>
</dbReference>
<accession>A0A7D4BEN2</accession>
<organism evidence="2 3">
    <name type="scientific">Kroppenstedtia pulmonis</name>
    <dbReference type="NCBI Taxonomy" id="1380685"/>
    <lineage>
        <taxon>Bacteria</taxon>
        <taxon>Bacillati</taxon>
        <taxon>Bacillota</taxon>
        <taxon>Bacilli</taxon>
        <taxon>Bacillales</taxon>
        <taxon>Thermoactinomycetaceae</taxon>
        <taxon>Kroppenstedtia</taxon>
    </lineage>
</organism>
<evidence type="ECO:0000313" key="3">
    <source>
        <dbReference type="Proteomes" id="UP000503088"/>
    </source>
</evidence>
<dbReference type="AlphaFoldDB" id="A0A7D4BEN2"/>
<protein>
    <submittedName>
        <fullName evidence="2">Glutaredoxin family protein</fullName>
    </submittedName>
</protein>
<dbReference type="EMBL" id="CP048104">
    <property type="protein sequence ID" value="QKG83712.1"/>
    <property type="molecule type" value="Genomic_DNA"/>
</dbReference>
<dbReference type="InterPro" id="IPR036249">
    <property type="entry name" value="Thioredoxin-like_sf"/>
</dbReference>
<dbReference type="KEGG" id="kpul:GXN76_03960"/>